<name>A0A6A5CBM5_NAEFO</name>
<dbReference type="Gene3D" id="1.10.287.540">
    <property type="entry name" value="Helix hairpin bin"/>
    <property type="match status" value="1"/>
</dbReference>
<protein>
    <submittedName>
        <fullName evidence="2">Uncharacterized protein</fullName>
    </submittedName>
</protein>
<dbReference type="RefSeq" id="XP_044569165.1">
    <property type="nucleotide sequence ID" value="XM_044706822.1"/>
</dbReference>
<keyword evidence="3" id="KW-1185">Reference proteome</keyword>
<dbReference type="GeneID" id="68107569"/>
<proteinExistence type="predicted"/>
<evidence type="ECO:0000313" key="3">
    <source>
        <dbReference type="Proteomes" id="UP000444721"/>
    </source>
</evidence>
<dbReference type="EMBL" id="VFQX01000002">
    <property type="protein sequence ID" value="KAF0984452.1"/>
    <property type="molecule type" value="Genomic_DNA"/>
</dbReference>
<dbReference type="Proteomes" id="UP000444721">
    <property type="component" value="Unassembled WGS sequence"/>
</dbReference>
<dbReference type="VEuPathDB" id="AmoebaDB:NF0005030"/>
<dbReference type="OrthoDB" id="10614348at2759"/>
<keyword evidence="1" id="KW-0175">Coiled coil</keyword>
<feature type="coiled-coil region" evidence="1">
    <location>
        <begin position="177"/>
        <end position="211"/>
    </location>
</feature>
<sequence>MAQLGDGDSLNKLLTVDALDPNGLLNHLLQNSSKEVMMQCSEQNLAFICQLFNEPFDASNVEACVDVLFRKGVCKEGSYPHASKAEELESTISAQRNLAEIQGMFLSVENCSIVEFQKESQIKEDTSAFISGFDDFIQSSVSAANAGVAISVRPSIWLCKKRNDSLARQLCARLKMSQEAIIRMHKLQQEVDLMKQQLANTQEELAAVKSRFESELNITKSELNTTKSELNITKSELNTTKSEVQKLHQGVSKIQRIVTDLISN</sequence>
<gene>
    <name evidence="2" type="ORF">FDP41_000351</name>
</gene>
<organism evidence="2 3">
    <name type="scientific">Naegleria fowleri</name>
    <name type="common">Brain eating amoeba</name>
    <dbReference type="NCBI Taxonomy" id="5763"/>
    <lineage>
        <taxon>Eukaryota</taxon>
        <taxon>Discoba</taxon>
        <taxon>Heterolobosea</taxon>
        <taxon>Tetramitia</taxon>
        <taxon>Eutetramitia</taxon>
        <taxon>Vahlkampfiidae</taxon>
        <taxon>Naegleria</taxon>
    </lineage>
</organism>
<accession>A0A6A5CBM5</accession>
<evidence type="ECO:0000313" key="2">
    <source>
        <dbReference type="EMBL" id="KAF0984452.1"/>
    </source>
</evidence>
<reference evidence="2 3" key="1">
    <citation type="journal article" date="2019" name="Sci. Rep.">
        <title>Nanopore sequencing improves the draft genome of the human pathogenic amoeba Naegleria fowleri.</title>
        <authorList>
            <person name="Liechti N."/>
            <person name="Schurch N."/>
            <person name="Bruggmann R."/>
            <person name="Wittwer M."/>
        </authorList>
    </citation>
    <scope>NUCLEOTIDE SEQUENCE [LARGE SCALE GENOMIC DNA]</scope>
    <source>
        <strain evidence="2 3">ATCC 30894</strain>
    </source>
</reference>
<dbReference type="AlphaFoldDB" id="A0A6A5CBM5"/>
<dbReference type="VEuPathDB" id="AmoebaDB:NfTy_000540"/>
<comment type="caution">
    <text evidence="2">The sequence shown here is derived from an EMBL/GenBank/DDBJ whole genome shotgun (WGS) entry which is preliminary data.</text>
</comment>
<dbReference type="VEuPathDB" id="AmoebaDB:FDP41_000351"/>
<evidence type="ECO:0000256" key="1">
    <source>
        <dbReference type="SAM" id="Coils"/>
    </source>
</evidence>